<comment type="caution">
    <text evidence="14">The sequence shown here is derived from an EMBL/GenBank/DDBJ whole genome shotgun (WGS) entry which is preliminary data.</text>
</comment>
<evidence type="ECO:0000256" key="5">
    <source>
        <dbReference type="ARBA" id="ARBA00022723"/>
    </source>
</evidence>
<comment type="subunit">
    <text evidence="12">Homodimer.</text>
</comment>
<evidence type="ECO:0000256" key="8">
    <source>
        <dbReference type="ARBA" id="ARBA00022840"/>
    </source>
</evidence>
<dbReference type="HAMAP" id="MF_01987">
    <property type="entry name" value="Ribokinase"/>
    <property type="match status" value="1"/>
</dbReference>
<keyword evidence="5 12" id="KW-0479">Metal-binding</keyword>
<keyword evidence="10 12" id="KW-0630">Potassium</keyword>
<accession>A0A4V2J4M2</accession>
<feature type="binding site" evidence="12">
    <location>
        <position position="258"/>
    </location>
    <ligand>
        <name>substrate</name>
    </ligand>
</feature>
<gene>
    <name evidence="12" type="primary">rbsK</name>
    <name evidence="14" type="ORF">EYB31_08375</name>
</gene>
<evidence type="ECO:0000313" key="15">
    <source>
        <dbReference type="Proteomes" id="UP000293142"/>
    </source>
</evidence>
<comment type="catalytic activity">
    <reaction evidence="12">
        <text>D-ribose + ATP = D-ribose 5-phosphate + ADP + H(+)</text>
        <dbReference type="Rhea" id="RHEA:13697"/>
        <dbReference type="ChEBI" id="CHEBI:15378"/>
        <dbReference type="ChEBI" id="CHEBI:30616"/>
        <dbReference type="ChEBI" id="CHEBI:47013"/>
        <dbReference type="ChEBI" id="CHEBI:78346"/>
        <dbReference type="ChEBI" id="CHEBI:456216"/>
        <dbReference type="EC" id="2.7.1.15"/>
    </reaction>
</comment>
<comment type="similarity">
    <text evidence="12">Belongs to the carbohydrate kinase PfkB family. Ribokinase subfamily.</text>
</comment>
<feature type="binding site" evidence="12">
    <location>
        <position position="252"/>
    </location>
    <ligand>
        <name>K(+)</name>
        <dbReference type="ChEBI" id="CHEBI:29103"/>
    </ligand>
</feature>
<comment type="caution">
    <text evidence="12">Lacks conserved residue(s) required for the propagation of feature annotation.</text>
</comment>
<dbReference type="GO" id="GO:0046872">
    <property type="term" value="F:metal ion binding"/>
    <property type="evidence" value="ECO:0007669"/>
    <property type="project" value="UniProtKB-KW"/>
</dbReference>
<keyword evidence="11 12" id="KW-0119">Carbohydrate metabolism</keyword>
<comment type="activity regulation">
    <text evidence="12">Activated by a monovalent cation that binds near, but not in, the active site. The most likely occupant of the site in vivo is potassium. Ion binding induces a conformational change that may alter substrate affinity.</text>
</comment>
<reference evidence="14 15" key="1">
    <citation type="submission" date="2019-02" db="EMBL/GenBank/DDBJ databases">
        <title>Paenibacillus sp. nov., isolated from surface-sterilized tissue of Thalictrum simplex L.</title>
        <authorList>
            <person name="Tuo L."/>
        </authorList>
    </citation>
    <scope>NUCLEOTIDE SEQUENCE [LARGE SCALE GENOMIC DNA]</scope>
    <source>
        <strain evidence="14 15">N2SHLJ1</strain>
    </source>
</reference>
<dbReference type="InterPro" id="IPR011611">
    <property type="entry name" value="PfkB_dom"/>
</dbReference>
<dbReference type="InterPro" id="IPR029056">
    <property type="entry name" value="Ribokinase-like"/>
</dbReference>
<evidence type="ECO:0000313" key="14">
    <source>
        <dbReference type="EMBL" id="TBL80421.1"/>
    </source>
</evidence>
<dbReference type="PROSITE" id="PS00584">
    <property type="entry name" value="PFKB_KINASES_2"/>
    <property type="match status" value="1"/>
</dbReference>
<dbReference type="GO" id="GO:0004747">
    <property type="term" value="F:ribokinase activity"/>
    <property type="evidence" value="ECO:0007669"/>
    <property type="project" value="UniProtKB-UniRule"/>
</dbReference>
<keyword evidence="8 12" id="KW-0067">ATP-binding</keyword>
<dbReference type="SUPFAM" id="SSF53613">
    <property type="entry name" value="Ribokinase-like"/>
    <property type="match status" value="1"/>
</dbReference>
<dbReference type="Gene3D" id="3.40.1190.20">
    <property type="match status" value="1"/>
</dbReference>
<evidence type="ECO:0000256" key="11">
    <source>
        <dbReference type="ARBA" id="ARBA00023277"/>
    </source>
</evidence>
<dbReference type="PRINTS" id="PR00990">
    <property type="entry name" value="RIBOKINASE"/>
</dbReference>
<feature type="binding site" evidence="12">
    <location>
        <position position="254"/>
    </location>
    <ligand>
        <name>K(+)</name>
        <dbReference type="ChEBI" id="CHEBI:29103"/>
    </ligand>
</feature>
<dbReference type="GO" id="GO:0019303">
    <property type="term" value="P:D-ribose catabolic process"/>
    <property type="evidence" value="ECO:0007669"/>
    <property type="project" value="UniProtKB-UniRule"/>
</dbReference>
<comment type="function">
    <text evidence="12">Catalyzes the phosphorylation of ribose at O-5 in a reaction requiring ATP and magnesium. The resulting D-ribose-5-phosphate can then be used either for sythesis of nucleotides, histidine, and tryptophan, or as a component of the pentose phosphate pathway.</text>
</comment>
<evidence type="ECO:0000259" key="13">
    <source>
        <dbReference type="Pfam" id="PF00294"/>
    </source>
</evidence>
<dbReference type="CDD" id="cd01174">
    <property type="entry name" value="ribokinase"/>
    <property type="match status" value="1"/>
</dbReference>
<evidence type="ECO:0000256" key="12">
    <source>
        <dbReference type="HAMAP-Rule" id="MF_01987"/>
    </source>
</evidence>
<comment type="similarity">
    <text evidence="1">Belongs to the carbohydrate kinase pfkB family.</text>
</comment>
<proteinExistence type="inferred from homology"/>
<keyword evidence="4 12" id="KW-0808">Transferase</keyword>
<feature type="binding site" evidence="12">
    <location>
        <position position="185"/>
    </location>
    <ligand>
        <name>ATP</name>
        <dbReference type="ChEBI" id="CHEBI:30616"/>
    </ligand>
</feature>
<dbReference type="PANTHER" id="PTHR10584:SF166">
    <property type="entry name" value="RIBOKINASE"/>
    <property type="match status" value="1"/>
</dbReference>
<dbReference type="Pfam" id="PF00294">
    <property type="entry name" value="PfkB"/>
    <property type="match status" value="1"/>
</dbReference>
<keyword evidence="9 12" id="KW-0460">Magnesium</keyword>
<dbReference type="UniPathway" id="UPA00916">
    <property type="reaction ID" value="UER00889"/>
</dbReference>
<keyword evidence="12" id="KW-0963">Cytoplasm</keyword>
<evidence type="ECO:0000256" key="6">
    <source>
        <dbReference type="ARBA" id="ARBA00022741"/>
    </source>
</evidence>
<evidence type="ECO:0000256" key="10">
    <source>
        <dbReference type="ARBA" id="ARBA00022958"/>
    </source>
</evidence>
<organism evidence="14 15">
    <name type="scientific">Paenibacillus thalictri</name>
    <dbReference type="NCBI Taxonomy" id="2527873"/>
    <lineage>
        <taxon>Bacteria</taxon>
        <taxon>Bacillati</taxon>
        <taxon>Bacillota</taxon>
        <taxon>Bacilli</taxon>
        <taxon>Bacillales</taxon>
        <taxon>Paenibacillaceae</taxon>
        <taxon>Paenibacillus</taxon>
    </lineage>
</organism>
<comment type="pathway">
    <text evidence="12">Carbohydrate metabolism; D-ribose degradation; D-ribose 5-phosphate from beta-D-ribopyranose: step 2/2.</text>
</comment>
<comment type="subcellular location">
    <subcellularLocation>
        <location evidence="12">Cytoplasm</location>
    </subcellularLocation>
</comment>
<dbReference type="AlphaFoldDB" id="A0A4V2J4M2"/>
<feature type="binding site" evidence="12">
    <location>
        <position position="141"/>
    </location>
    <ligand>
        <name>substrate</name>
    </ligand>
</feature>
<dbReference type="PANTHER" id="PTHR10584">
    <property type="entry name" value="SUGAR KINASE"/>
    <property type="match status" value="1"/>
</dbReference>
<dbReference type="InterPro" id="IPR002173">
    <property type="entry name" value="Carboh/pur_kinase_PfkB_CS"/>
</dbReference>
<feature type="binding site" evidence="12">
    <location>
        <begin position="38"/>
        <end position="42"/>
    </location>
    <ligand>
        <name>substrate</name>
    </ligand>
</feature>
<evidence type="ECO:0000256" key="2">
    <source>
        <dbReference type="ARBA" id="ARBA00012035"/>
    </source>
</evidence>
<dbReference type="GO" id="GO:0005524">
    <property type="term" value="F:ATP binding"/>
    <property type="evidence" value="ECO:0007669"/>
    <property type="project" value="UniProtKB-UniRule"/>
</dbReference>
<dbReference type="EC" id="2.7.1.15" evidence="2 12"/>
<feature type="binding site" evidence="12">
    <location>
        <position position="293"/>
    </location>
    <ligand>
        <name>K(+)</name>
        <dbReference type="ChEBI" id="CHEBI:29103"/>
    </ligand>
</feature>
<dbReference type="RefSeq" id="WP_131012834.1">
    <property type="nucleotide sequence ID" value="NZ_SIRE01000005.1"/>
</dbReference>
<name>A0A4V2J4M2_9BACL</name>
<comment type="cofactor">
    <cofactor evidence="12">
        <name>Mg(2+)</name>
        <dbReference type="ChEBI" id="CHEBI:18420"/>
    </cofactor>
    <text evidence="12">Requires a divalent cation, most likely magnesium in vivo, as an electrophilic catalyst to aid phosphoryl group transfer. It is the chelate of the metal and the nucleotide that is the actual substrate.</text>
</comment>
<evidence type="ECO:0000256" key="7">
    <source>
        <dbReference type="ARBA" id="ARBA00022777"/>
    </source>
</evidence>
<dbReference type="GO" id="GO:0005829">
    <property type="term" value="C:cytosol"/>
    <property type="evidence" value="ECO:0007669"/>
    <property type="project" value="TreeGrafter"/>
</dbReference>
<feature type="active site" description="Proton acceptor" evidence="12">
    <location>
        <position position="258"/>
    </location>
</feature>
<keyword evidence="15" id="KW-1185">Reference proteome</keyword>
<dbReference type="Proteomes" id="UP000293142">
    <property type="component" value="Unassembled WGS sequence"/>
</dbReference>
<dbReference type="EMBL" id="SIRE01000005">
    <property type="protein sequence ID" value="TBL80421.1"/>
    <property type="molecule type" value="Genomic_DNA"/>
</dbReference>
<feature type="binding site" evidence="12">
    <location>
        <position position="291"/>
    </location>
    <ligand>
        <name>K(+)</name>
        <dbReference type="ChEBI" id="CHEBI:29103"/>
    </ligand>
</feature>
<evidence type="ECO:0000256" key="3">
    <source>
        <dbReference type="ARBA" id="ARBA00016943"/>
    </source>
</evidence>
<feature type="domain" description="Carbohydrate kinase PfkB" evidence="13">
    <location>
        <begin position="2"/>
        <end position="300"/>
    </location>
</feature>
<feature type="binding site" evidence="12">
    <location>
        <begin position="225"/>
        <end position="230"/>
    </location>
    <ligand>
        <name>ATP</name>
        <dbReference type="ChEBI" id="CHEBI:30616"/>
    </ligand>
</feature>
<feature type="binding site" evidence="12">
    <location>
        <begin position="257"/>
        <end position="258"/>
    </location>
    <ligand>
        <name>ATP</name>
        <dbReference type="ChEBI" id="CHEBI:30616"/>
    </ligand>
</feature>
<keyword evidence="6 12" id="KW-0547">Nucleotide-binding</keyword>
<feature type="binding site" evidence="12">
    <location>
        <begin position="10"/>
        <end position="12"/>
    </location>
    <ligand>
        <name>substrate</name>
    </ligand>
</feature>
<feature type="binding site" evidence="12">
    <location>
        <position position="288"/>
    </location>
    <ligand>
        <name>K(+)</name>
        <dbReference type="ChEBI" id="CHEBI:29103"/>
    </ligand>
</feature>
<protein>
    <recommendedName>
        <fullName evidence="3 12">Ribokinase</fullName>
        <shortName evidence="12">RK</shortName>
        <ecNumber evidence="2 12">2.7.1.15</ecNumber>
    </recommendedName>
</protein>
<evidence type="ECO:0000256" key="9">
    <source>
        <dbReference type="ARBA" id="ARBA00022842"/>
    </source>
</evidence>
<dbReference type="InterPro" id="IPR011877">
    <property type="entry name" value="Ribokinase"/>
</dbReference>
<dbReference type="InterPro" id="IPR002139">
    <property type="entry name" value="Ribo/fructo_kinase"/>
</dbReference>
<evidence type="ECO:0000256" key="1">
    <source>
        <dbReference type="ARBA" id="ARBA00005380"/>
    </source>
</evidence>
<keyword evidence="7 12" id="KW-0418">Kinase</keyword>
<feature type="binding site" evidence="12">
    <location>
        <position position="297"/>
    </location>
    <ligand>
        <name>K(+)</name>
        <dbReference type="ChEBI" id="CHEBI:29103"/>
    </ligand>
</feature>
<evidence type="ECO:0000256" key="4">
    <source>
        <dbReference type="ARBA" id="ARBA00022679"/>
    </source>
</evidence>
<dbReference type="OrthoDB" id="9775849at2"/>
<sequence>MSILVVGSVNMDVVSYVDKHAVPGETVQALRTEHHAGGKGANQAIAALRSGAEVTMVGAVGDDAIGKSLLQGLAGSGLSCSCISRKAGSSGMAFITVDRFGENQIVLSAGANAKLSTQYLEVMFADTAAVCKIRMMVLQNEIPWELNAYLLQLAGRFGIKTLFNPAPAVNITPEMLSSFHTVILNETEMAAITGRHIGRETAAETDAEEAVKAIAASGVEEVVLTLGSAGALYANRQGRIIRIAAFPVSVADTTAAGDTFIGAFAAASCTGMEAEERLRFAAAAAALAVSRAGAQSSIPQRDDTLELLRTLAK</sequence>